<name>A0A9J6P204_9CLOT</name>
<reference evidence="1" key="2">
    <citation type="submission" date="2021-04" db="EMBL/GenBank/DDBJ databases">
        <authorList>
            <person name="Dong X."/>
        </authorList>
    </citation>
    <scope>NUCLEOTIDE SEQUENCE</scope>
    <source>
        <strain evidence="1">ZWT</strain>
    </source>
</reference>
<accession>A0A9J6P204</accession>
<dbReference type="EMBL" id="JAGSOJ010000002">
    <property type="protein sequence ID" value="MCM1990647.1"/>
    <property type="molecule type" value="Genomic_DNA"/>
</dbReference>
<dbReference type="Proteomes" id="UP001056429">
    <property type="component" value="Unassembled WGS sequence"/>
</dbReference>
<dbReference type="Gene3D" id="3.30.1490.410">
    <property type="entry name" value="Uncharacterised protein PF16224, DUF4883"/>
    <property type="match status" value="1"/>
</dbReference>
<protein>
    <submittedName>
        <fullName evidence="1">DUF4883 family protein</fullName>
    </submittedName>
</protein>
<comment type="caution">
    <text evidence="1">The sequence shown here is derived from an EMBL/GenBank/DDBJ whole genome shotgun (WGS) entry which is preliminary data.</text>
</comment>
<evidence type="ECO:0000313" key="2">
    <source>
        <dbReference type="Proteomes" id="UP001056429"/>
    </source>
</evidence>
<sequence length="167" mass="20173">MKARSILLLPIILLCFLSLLYFKVYHHYEKPSKNYYINRLCYELDLENETLNNTEISLLITNYYKYISLPDEHKKSVISSIKTFENHTFEGDYELSNKKPLFKYIIKIDDEKYVIDVYDDDFLTVYLWDGKYPKDMITMKNSYPYENLFQISEYIYGFQDFLVDSDD</sequence>
<dbReference type="AlphaFoldDB" id="A0A9J6P204"/>
<keyword evidence="2" id="KW-1185">Reference proteome</keyword>
<reference evidence="1" key="1">
    <citation type="journal article" date="2021" name="mSystems">
        <title>Bacteria and Archaea Synergistically Convert Glycine Betaine to Biogenic Methane in the Formosa Cold Seep of the South China Sea.</title>
        <authorList>
            <person name="Li L."/>
            <person name="Zhang W."/>
            <person name="Zhang S."/>
            <person name="Song L."/>
            <person name="Sun Q."/>
            <person name="Zhang H."/>
            <person name="Xiang H."/>
            <person name="Dong X."/>
        </authorList>
    </citation>
    <scope>NUCLEOTIDE SEQUENCE</scope>
    <source>
        <strain evidence="1">ZWT</strain>
    </source>
</reference>
<gene>
    <name evidence="1" type="ORF">KDK92_13020</name>
</gene>
<proteinExistence type="predicted"/>
<dbReference type="RefSeq" id="WP_250859739.1">
    <property type="nucleotide sequence ID" value="NZ_JAGSOJ010000002.1"/>
</dbReference>
<organism evidence="1 2">
    <name type="scientific">Oceanirhabdus seepicola</name>
    <dbReference type="NCBI Taxonomy" id="2828781"/>
    <lineage>
        <taxon>Bacteria</taxon>
        <taxon>Bacillati</taxon>
        <taxon>Bacillota</taxon>
        <taxon>Clostridia</taxon>
        <taxon>Eubacteriales</taxon>
        <taxon>Clostridiaceae</taxon>
        <taxon>Oceanirhabdus</taxon>
    </lineage>
</organism>
<evidence type="ECO:0000313" key="1">
    <source>
        <dbReference type="EMBL" id="MCM1990647.1"/>
    </source>
</evidence>
<dbReference type="Pfam" id="PF16224">
    <property type="entry name" value="DUF4883"/>
    <property type="match status" value="1"/>
</dbReference>
<dbReference type="InterPro" id="IPR032619">
    <property type="entry name" value="DUF4883"/>
</dbReference>